<keyword evidence="3" id="KW-0862">Zinc</keyword>
<feature type="domain" description="Metallo-beta-lactamase" evidence="5">
    <location>
        <begin position="66"/>
        <end position="284"/>
    </location>
</feature>
<evidence type="ECO:0000256" key="3">
    <source>
        <dbReference type="ARBA" id="ARBA00022833"/>
    </source>
</evidence>
<dbReference type="Gene3D" id="3.30.1050.10">
    <property type="entry name" value="SCP2 sterol-binding domain"/>
    <property type="match status" value="1"/>
</dbReference>
<dbReference type="GO" id="GO:0046872">
    <property type="term" value="F:metal ion binding"/>
    <property type="evidence" value="ECO:0007669"/>
    <property type="project" value="UniProtKB-KW"/>
</dbReference>
<organism evidence="6 7">
    <name type="scientific">Kordiimonas lacus</name>
    <dbReference type="NCBI Taxonomy" id="637679"/>
    <lineage>
        <taxon>Bacteria</taxon>
        <taxon>Pseudomonadati</taxon>
        <taxon>Pseudomonadota</taxon>
        <taxon>Alphaproteobacteria</taxon>
        <taxon>Kordiimonadales</taxon>
        <taxon>Kordiimonadaceae</taxon>
        <taxon>Kordiimonas</taxon>
    </lineage>
</organism>
<sequence length="592" mass="65935">MKKQLTGLILSAAMLTGCDETDTKPVYTDDYSAPDYLIEFGKMFQEGVQKASDAPVWLYTNVNGGIPNTVVIEGDTGLIIVDTTLKLEDGQKTLEMIRERTRKPVKAVIYTHHHNDHVGGAAAFVDPADARAGTVPVIAAANFVREMQDENAVTIQIMGMRALYMYGTLLDDDTDGRNYHVGLGGRIKPGTMGYVEPNTFVDGTQEMTIDGIRMELFQTGGEAASHIGIYLPDYEMILSGDEIQGPTFPNLHSLRGTKPRDANAWIDAIDHMRAYNPKVMVPSHGPIVEGRDEVEHIFRTYRDAIQWTHDQAVRLINQGYTQEELAEALPRLPEHLTITPWTREVYGTVKHSVRNYFTGYISWFDGDAATLDPTPRTERARRTVALMGGRDRVYAEAEKAMAEGDPQWASELLTHLVRIDHDDTAARALKARAFRQIGYKTLNTNWRGFYLTGAKELDGDIDSVAIQENLRKRFNASAIPSDRLLSLMRYKLVPEEAAGKALTVSFVFPDRDEAFTLELRSQILVVHEGLKGEPNATLTLDRTTYDRMIRGEVGFAGGLMDGDIQLDGSKLDVLAFFGSFDLDTKAIPLVVR</sequence>
<dbReference type="SUPFAM" id="SSF56281">
    <property type="entry name" value="Metallo-hydrolase/oxidoreductase"/>
    <property type="match status" value="1"/>
</dbReference>
<dbReference type="Pfam" id="PF14863">
    <property type="entry name" value="Alkyl_sulf_dimr"/>
    <property type="match status" value="1"/>
</dbReference>
<dbReference type="InterPro" id="IPR044097">
    <property type="entry name" value="Bds1/SdsA1_MBL-fold"/>
</dbReference>
<name>A0A1G7BCR9_9PROT</name>
<protein>
    <submittedName>
        <fullName evidence="6">Alkyl sulfatase BDS1, metallo-beta-lactamase superfamily</fullName>
    </submittedName>
</protein>
<dbReference type="GO" id="GO:0046983">
    <property type="term" value="F:protein dimerization activity"/>
    <property type="evidence" value="ECO:0007669"/>
    <property type="project" value="InterPro"/>
</dbReference>
<dbReference type="AlphaFoldDB" id="A0A1G7BCR9"/>
<dbReference type="Pfam" id="PF14864">
    <property type="entry name" value="Alkyl_sulf_C"/>
    <property type="match status" value="1"/>
</dbReference>
<evidence type="ECO:0000313" key="7">
    <source>
        <dbReference type="Proteomes" id="UP000183685"/>
    </source>
</evidence>
<dbReference type="InterPro" id="IPR029229">
    <property type="entry name" value="Alkyl_sulf_C"/>
</dbReference>
<dbReference type="SMART" id="SM00849">
    <property type="entry name" value="Lactamase_B"/>
    <property type="match status" value="1"/>
</dbReference>
<dbReference type="InterPro" id="IPR038536">
    <property type="entry name" value="Alkyl/aryl-sulf_dimr_sf"/>
</dbReference>
<evidence type="ECO:0000259" key="5">
    <source>
        <dbReference type="SMART" id="SM00849"/>
    </source>
</evidence>
<gene>
    <name evidence="6" type="ORF">SAMN04488071_2456</name>
</gene>
<dbReference type="PROSITE" id="PS51257">
    <property type="entry name" value="PROKAR_LIPOPROTEIN"/>
    <property type="match status" value="1"/>
</dbReference>
<evidence type="ECO:0000256" key="4">
    <source>
        <dbReference type="ARBA" id="ARBA00033751"/>
    </source>
</evidence>
<keyword evidence="2" id="KW-0378">Hydrolase</keyword>
<accession>A0A1G7BCR9</accession>
<dbReference type="InterPro" id="IPR052195">
    <property type="entry name" value="Bact_Alkyl/Aryl-Sulfatase"/>
</dbReference>
<dbReference type="STRING" id="637679.GCA_001550055_03621"/>
<dbReference type="Pfam" id="PF00753">
    <property type="entry name" value="Lactamase_B"/>
    <property type="match status" value="1"/>
</dbReference>
<dbReference type="Proteomes" id="UP000183685">
    <property type="component" value="Unassembled WGS sequence"/>
</dbReference>
<keyword evidence="1" id="KW-0479">Metal-binding</keyword>
<proteinExistence type="inferred from homology"/>
<evidence type="ECO:0000256" key="2">
    <source>
        <dbReference type="ARBA" id="ARBA00022801"/>
    </source>
</evidence>
<dbReference type="EMBL" id="FNAK01000005">
    <property type="protein sequence ID" value="SDE24717.1"/>
    <property type="molecule type" value="Genomic_DNA"/>
</dbReference>
<dbReference type="GO" id="GO:0018909">
    <property type="term" value="P:dodecyl sulfate metabolic process"/>
    <property type="evidence" value="ECO:0007669"/>
    <property type="project" value="InterPro"/>
</dbReference>
<evidence type="ECO:0000256" key="1">
    <source>
        <dbReference type="ARBA" id="ARBA00022723"/>
    </source>
</evidence>
<dbReference type="InterPro" id="IPR001279">
    <property type="entry name" value="Metallo-B-lactamas"/>
</dbReference>
<keyword evidence="7" id="KW-1185">Reference proteome</keyword>
<dbReference type="PANTHER" id="PTHR43223">
    <property type="entry name" value="ALKYL/ARYL-SULFATASE"/>
    <property type="match status" value="1"/>
</dbReference>
<dbReference type="InterPro" id="IPR029228">
    <property type="entry name" value="Alkyl_sulf_dimr"/>
</dbReference>
<dbReference type="Gene3D" id="3.60.15.30">
    <property type="entry name" value="Metallo-beta-lactamase domain"/>
    <property type="match status" value="1"/>
</dbReference>
<dbReference type="Gene3D" id="1.25.40.880">
    <property type="entry name" value="Alkyl sulfatase, dimerisation domain"/>
    <property type="match status" value="1"/>
</dbReference>
<comment type="similarity">
    <text evidence="4">Belongs to the metallo-beta-lactamase superfamily. Type III sulfatase family.</text>
</comment>
<dbReference type="RefSeq" id="WP_068307577.1">
    <property type="nucleotide sequence ID" value="NZ_FNAK01000005.1"/>
</dbReference>
<dbReference type="PANTHER" id="PTHR43223:SF2">
    <property type="entry name" value="METALLO-BETA-LACTAMASE DOMAIN-CONTAINING PROTEIN"/>
    <property type="match status" value="1"/>
</dbReference>
<dbReference type="InterPro" id="IPR036866">
    <property type="entry name" value="RibonucZ/Hydroxyglut_hydro"/>
</dbReference>
<evidence type="ECO:0000313" key="6">
    <source>
        <dbReference type="EMBL" id="SDE24717.1"/>
    </source>
</evidence>
<reference evidence="6 7" key="1">
    <citation type="submission" date="2016-10" db="EMBL/GenBank/DDBJ databases">
        <authorList>
            <person name="de Groot N.N."/>
        </authorList>
    </citation>
    <scope>NUCLEOTIDE SEQUENCE [LARGE SCALE GENOMIC DNA]</scope>
    <source>
        <strain evidence="6 7">CGMCC 1.9109</strain>
    </source>
</reference>
<dbReference type="SUPFAM" id="SSF55718">
    <property type="entry name" value="SCP-like"/>
    <property type="match status" value="1"/>
</dbReference>
<dbReference type="GO" id="GO:0018741">
    <property type="term" value="F:linear primary-alkylsulfatase activity"/>
    <property type="evidence" value="ECO:0007669"/>
    <property type="project" value="InterPro"/>
</dbReference>
<dbReference type="CDD" id="cd07710">
    <property type="entry name" value="arylsulfatase_Sdsa1-like_MBL-fold"/>
    <property type="match status" value="1"/>
</dbReference>
<dbReference type="InterPro" id="IPR036527">
    <property type="entry name" value="SCP2_sterol-bd_dom_sf"/>
</dbReference>